<dbReference type="Gene3D" id="1.25.10.10">
    <property type="entry name" value="Leucine-rich Repeat Variant"/>
    <property type="match status" value="6"/>
</dbReference>
<dbReference type="InterPro" id="IPR057546">
    <property type="entry name" value="HEAT_GCN1"/>
</dbReference>
<dbReference type="InterPro" id="IPR021133">
    <property type="entry name" value="HEAT_type_2"/>
</dbReference>
<dbReference type="GO" id="GO:0030295">
    <property type="term" value="F:protein kinase activator activity"/>
    <property type="evidence" value="ECO:0007669"/>
    <property type="project" value="UniProtKB-ARBA"/>
</dbReference>
<reference evidence="7 8" key="1">
    <citation type="journal article" date="2020" name="Genomics">
        <title>Complete, high-quality genomes from long-read metagenomic sequencing of two wolf lichen thalli reveals enigmatic genome architecture.</title>
        <authorList>
            <person name="McKenzie S.K."/>
            <person name="Walston R.F."/>
            <person name="Allen J.L."/>
        </authorList>
    </citation>
    <scope>NUCLEOTIDE SEQUENCE [LARGE SCALE GENOMIC DNA]</scope>
    <source>
        <strain evidence="7">WasteWater1</strain>
    </source>
</reference>
<proteinExistence type="inferred from homology"/>
<dbReference type="Pfam" id="PF24916">
    <property type="entry name" value="HEAT_GCN1_fung"/>
    <property type="match status" value="1"/>
</dbReference>
<dbReference type="InterPro" id="IPR011989">
    <property type="entry name" value="ARM-like"/>
</dbReference>
<dbReference type="Pfam" id="PF24987">
    <property type="entry name" value="HEAT_EF3_N"/>
    <property type="match status" value="1"/>
</dbReference>
<dbReference type="GO" id="GO:1904688">
    <property type="term" value="P:regulation of cytoplasmic translational initiation"/>
    <property type="evidence" value="ECO:0007669"/>
    <property type="project" value="UniProtKB-ARBA"/>
</dbReference>
<evidence type="ECO:0000259" key="6">
    <source>
        <dbReference type="SMART" id="SM01349"/>
    </source>
</evidence>
<dbReference type="FunFam" id="1.25.10.10:FF:000090">
    <property type="entry name" value="eIF-2-alpha kinase activator GCN1"/>
    <property type="match status" value="1"/>
</dbReference>
<dbReference type="Pfam" id="PF25801">
    <property type="entry name" value="HEAT_GCN1_C_2"/>
    <property type="match status" value="1"/>
</dbReference>
<dbReference type="Pfam" id="PF24993">
    <property type="entry name" value="GNC1_N"/>
    <property type="match status" value="1"/>
</dbReference>
<dbReference type="Proteomes" id="UP000593566">
    <property type="component" value="Unassembled WGS sequence"/>
</dbReference>
<dbReference type="Pfam" id="PF24984">
    <property type="entry name" value="HEAT_EF3_GNC1"/>
    <property type="match status" value="1"/>
</dbReference>
<name>A0A8H6FHV1_9LECA</name>
<protein>
    <recommendedName>
        <fullName evidence="3">eIF-2-alpha kinase activator GCN1</fullName>
    </recommendedName>
</protein>
<dbReference type="EMBL" id="JACCJB010000004">
    <property type="protein sequence ID" value="KAF6228483.1"/>
    <property type="molecule type" value="Genomic_DNA"/>
</dbReference>
<keyword evidence="2" id="KW-0677">Repeat</keyword>
<accession>A0A8H6FHV1</accession>
<dbReference type="Pfam" id="PF23271">
    <property type="entry name" value="HEAT_GCN1"/>
    <property type="match status" value="1"/>
</dbReference>
<evidence type="ECO:0000256" key="4">
    <source>
        <dbReference type="PROSITE-ProRule" id="PRU00103"/>
    </source>
</evidence>
<evidence type="ECO:0000313" key="8">
    <source>
        <dbReference type="Proteomes" id="UP000593566"/>
    </source>
</evidence>
<dbReference type="PANTHER" id="PTHR23346:SF7">
    <property type="entry name" value="STALLED RIBOSOME SENSOR GCN1"/>
    <property type="match status" value="1"/>
</dbReference>
<evidence type="ECO:0000256" key="5">
    <source>
        <dbReference type="SAM" id="MobiDB-lite"/>
    </source>
</evidence>
<comment type="similarity">
    <text evidence="1">Belongs to the GCN1 family.</text>
</comment>
<comment type="caution">
    <text evidence="7">The sequence shown here is derived from an EMBL/GenBank/DDBJ whole genome shotgun (WGS) entry which is preliminary data.</text>
</comment>
<dbReference type="InterPro" id="IPR034085">
    <property type="entry name" value="TOG"/>
</dbReference>
<feature type="repeat" description="HEAT" evidence="4">
    <location>
        <begin position="1509"/>
        <end position="1547"/>
    </location>
</feature>
<dbReference type="InterPro" id="IPR056809">
    <property type="entry name" value="HEAT_GCN1_fung"/>
</dbReference>
<dbReference type="SUPFAM" id="SSF48371">
    <property type="entry name" value="ARM repeat"/>
    <property type="match status" value="4"/>
</dbReference>
<evidence type="ECO:0000256" key="2">
    <source>
        <dbReference type="ARBA" id="ARBA00022737"/>
    </source>
</evidence>
<gene>
    <name evidence="7" type="ORF">HO133_008213</name>
</gene>
<keyword evidence="8" id="KW-1185">Reference proteome</keyword>
<evidence type="ECO:0000256" key="1">
    <source>
        <dbReference type="ARBA" id="ARBA00007366"/>
    </source>
</evidence>
<dbReference type="Pfam" id="PF12074">
    <property type="entry name" value="Gcn1_N"/>
    <property type="match status" value="1"/>
</dbReference>
<dbReference type="PANTHER" id="PTHR23346">
    <property type="entry name" value="TRANSLATIONAL ACTIVATOR GCN1-RELATED"/>
    <property type="match status" value="1"/>
</dbReference>
<organism evidence="7 8">
    <name type="scientific">Letharia lupina</name>
    <dbReference type="NCBI Taxonomy" id="560253"/>
    <lineage>
        <taxon>Eukaryota</taxon>
        <taxon>Fungi</taxon>
        <taxon>Dikarya</taxon>
        <taxon>Ascomycota</taxon>
        <taxon>Pezizomycotina</taxon>
        <taxon>Lecanoromycetes</taxon>
        <taxon>OSLEUM clade</taxon>
        <taxon>Lecanoromycetidae</taxon>
        <taxon>Lecanorales</taxon>
        <taxon>Lecanorineae</taxon>
        <taxon>Parmeliaceae</taxon>
        <taxon>Letharia</taxon>
    </lineage>
</organism>
<dbReference type="SMART" id="SM01349">
    <property type="entry name" value="TOG"/>
    <property type="match status" value="2"/>
</dbReference>
<dbReference type="PROSITE" id="PS50077">
    <property type="entry name" value="HEAT_REPEAT"/>
    <property type="match status" value="2"/>
</dbReference>
<feature type="domain" description="TOG" evidence="6">
    <location>
        <begin position="1652"/>
        <end position="1910"/>
    </location>
</feature>
<dbReference type="GeneID" id="59336610"/>
<dbReference type="InterPro" id="IPR022716">
    <property type="entry name" value="Gcn1_N"/>
</dbReference>
<feature type="region of interest" description="Disordered" evidence="5">
    <location>
        <begin position="2622"/>
        <end position="2651"/>
    </location>
</feature>
<evidence type="ECO:0000313" key="7">
    <source>
        <dbReference type="EMBL" id="KAF6228483.1"/>
    </source>
</evidence>
<dbReference type="InterPro" id="IPR056810">
    <property type="entry name" value="GNC1-like_N"/>
</dbReference>
<dbReference type="GO" id="GO:0005829">
    <property type="term" value="C:cytosol"/>
    <property type="evidence" value="ECO:0007669"/>
    <property type="project" value="TreeGrafter"/>
</dbReference>
<feature type="domain" description="TOG" evidence="6">
    <location>
        <begin position="1334"/>
        <end position="1568"/>
    </location>
</feature>
<sequence>MGDASQDSKSTSLSHLRDALLSSSTKKRGNGLANLHQQIVQSELLQHSCAEAVDILFLTYPYYNDRISRRAVQSCLQAFLDNSDYSSTLPAIIDWYRRETAKPGLAASNAFVLVEWGSIILSRAWEKSDPQLCLSFARVLEVCLSSGKETVKRSAIVVARRAVRNLLGDEAKISAIVRQLTAKDQPLGSRTAVLLGVIAGVCARKSKPILGKDQYYAFYVREILGSRTAVPSQIACALNDFFENFTTAAELRKEIIPTLEKALLRAPEVVQGLVPPMARSLPPEVDLAEIIADHLLKPLLANTKSQTAAVRDGASSAFAALMSRAQQEIFLEKIADDLSASFSKVTVVEQRLVQARMLAQIPYVSSKSESICRTIAKSAGKEPNETALAAEVAALTTQYAQMVLHSSSDSFKREHAKDVEDAFTKGLSDKKPGVRKIWTLSAGDVLWKVAGGSLHASEQALKVPPTVVYFVESIAPKLLQIFDEVAQSPIVAGPLAVAAFTTTALCPIMLRIIGSEAIRNSLRKAKVYDRALSQASFLLNQRVYTKLSSHEDLSWVIRALVACSNELEKVPADTKDAWTQTFLYLIAAAGIPTARNEAMTALTDVWSQRSRLISQMVIQGLWSWQRQTELSEKDNAAVLAKNGTSLLFLAVRSICPLKKDTKLQDYDSMKTQLINMLVLCRPEILPQVHWIDTCLRVGQDPGTIARTEATKCLQMVDRCLTPIGGPAPSPTVKLAAYNTAAELAFVAPETITPALIGIINGYLPTDELEQCGPTEIAIARTREGTAFVDVLSPKAQSYAFDKNIKDYDTMKWEDEIRSQVAQKRGQDRKLTPEEKAKVQAQLTKEAAIRTDVHKLESRLRNGIGIVRALAIGPPIDPGLWLSQALQALVNVIAAGAGRLVGPAADETYLECSRFVSSRLGSLRPFIGIATLRALGSSTLPKELVVEPLGDLVTRLLYRLRFASEQRPFDSMSLVYVLPLIFAVLQQSGIARTAWDEADEQITLALEILSFHADAFTDRQLPRDQLLSLLIQSMQRFSQHYKIIKDTLSDVCRAVSENATPEDVAILLKGGVVPQISVRTAVLQAIRDHIDLTEADYYDEIWLACHDDLDENVELGHLIWQENGLEAEPEHVFKMVPYLASQDQQQRRAASRALAGAVGQDHSTFARVVDQLEDQYRELAKPPLPERDAFGMPKKSNLSDPWENRSGIALSFRALAPNFVNLVPFVDFLIQDRAVGDQNATVRDEMIEAATTIIGLHGAAQVEELMRKFELALDESDANPDSSDLVSEAVVILYGALARHLRNGDDRVPKVVQRLLTTLKTPSETVQYAVAGCLPALVQTSNHKTSEYIQSALDQLLQSKKYAARRGGAYGLAGIVKGKGVSSLREFRIMSTLNVAIDNKKDQNHRQGALFAYELLALVLGRTFEPYIIQIVPQLLASFGDTTADVREACLDTSKTCFANLSSYGVKIVLPTLLEGLEESQWRSKKGACDLLGAMAYLDPQQLALSLPEIIPPLTGVLSDSHKEVRLSANRSLQRFGEVISNPEVKGLVNILLKALSDPTKHTDEALDALIKVSFIHYLDSPSLALIVRILERGLGDRSATKRKSAQIIGSLAHLTERKDVTPHLPILVAGLKLAVVDPVPATRATASKALGSLVEKLGEDSLPDLIPSLMSTLKSDTGAGDRLGSAQALSEVLAGLGTGRLEETLPTILQNVASAKPTVREGFMSLFIYLPACFGNSFASYLSKIIPPILSGLADEIESIRETSLRAGRLLVKNFATKAIDLLLPELDRGLADDSYRIRLSSVELVGDLLFNLTGITGKTEQDEEEEGAAEAGQSLLEVLGEDKRNKILSSLYICRCDTSGLVRTAAINVWKALVATPRTLKELIPTLTPLLIRRLASSNMEQKVIAGNALGELIRKAGEGVLASLLPTLEEGLQTSNDTDSKQGICIALKEIISSASEEALEEYEKTLISVVRVALVDSDNEVREAAAEAFDSLQRILGKRAVDQVLPYLLNLLRTEGEADTALSALLTLLTDNTRSNIILPNLVPTLLVSPISSFNAKAIASLSEVAGSAMTRRLPAILNALMDNIIVCKDDALRSELGDSFDSILISMDEYDGLNTAMSVLLALAKNNDHRKRASVNVRLSNFFAKSDIDFSRYHQDLIRVLLISFDDSDTEVIKAAWLALSELTKRLKKEEMEALVFSTHQILQQVGVPGHNLPGFLLPKGINAILPIFLQGLMNGTADQRTHAALAISDIIDRTNADSLKPFVTQITGPLIRVVSERSVDVKAAILLTLNNLLEKIPTFLKPFLPQLQRTFAKSLADTSSEVLRSRAAKALGTLITMTPRIDPLIAELVTGSKTQDPGVQNAMLKALYEVVSKAGAIMSEASRSSILGLIDGDTSHADDSMIITHARLFGALVKSLPVTFDASSLIKTRVLSIHMSNATALNLNSVLLESPATLTEDFPSETPNIVCHGIRSKNTFISDNCVLAAGKYLLTLRRLSNLESSKAVIEALAAAIAPGGPVDTRRLSLVVIRTVSRTNYDLMSPSLPVLAPPIFASVRDPVIPVKLAAEAAFLSIFSVVESETTVFDKYMADVGVGMNPTTKRSMTDYFKRVAVRLGTQARERKEAEGGQGGLGLSNDEREDEREIWSVGKVDLGEKTFSDD</sequence>
<dbReference type="InterPro" id="IPR016024">
    <property type="entry name" value="ARM-type_fold"/>
</dbReference>
<dbReference type="RefSeq" id="XP_037156417.1">
    <property type="nucleotide sequence ID" value="XM_037299081.1"/>
</dbReference>
<feature type="repeat" description="HEAT" evidence="4">
    <location>
        <begin position="1969"/>
        <end position="2006"/>
    </location>
</feature>
<dbReference type="GO" id="GO:0034198">
    <property type="term" value="P:cellular response to amino acid starvation"/>
    <property type="evidence" value="ECO:0007669"/>
    <property type="project" value="TreeGrafter"/>
</dbReference>
<evidence type="ECO:0000256" key="3">
    <source>
        <dbReference type="ARBA" id="ARBA00072275"/>
    </source>
</evidence>